<evidence type="ECO:0000313" key="2">
    <source>
        <dbReference type="Proteomes" id="UP001434883"/>
    </source>
</evidence>
<feature type="non-terminal residue" evidence="1">
    <location>
        <position position="1"/>
    </location>
</feature>
<dbReference type="EMBL" id="JAHRIN010012076">
    <property type="protein sequence ID" value="MEQ2195741.1"/>
    <property type="molecule type" value="Genomic_DNA"/>
</dbReference>
<name>A0ABV0QK18_9TELE</name>
<comment type="caution">
    <text evidence="1">The sequence shown here is derived from an EMBL/GenBank/DDBJ whole genome shotgun (WGS) entry which is preliminary data.</text>
</comment>
<reference evidence="1 2" key="1">
    <citation type="submission" date="2021-06" db="EMBL/GenBank/DDBJ databases">
        <authorList>
            <person name="Palmer J.M."/>
        </authorList>
    </citation>
    <scope>NUCLEOTIDE SEQUENCE [LARGE SCALE GENOMIC DNA]</scope>
    <source>
        <strain evidence="1 2">XC_2019</strain>
        <tissue evidence="1">Muscle</tissue>
    </source>
</reference>
<organism evidence="1 2">
    <name type="scientific">Xenoophorus captivus</name>
    <dbReference type="NCBI Taxonomy" id="1517983"/>
    <lineage>
        <taxon>Eukaryota</taxon>
        <taxon>Metazoa</taxon>
        <taxon>Chordata</taxon>
        <taxon>Craniata</taxon>
        <taxon>Vertebrata</taxon>
        <taxon>Euteleostomi</taxon>
        <taxon>Actinopterygii</taxon>
        <taxon>Neopterygii</taxon>
        <taxon>Teleostei</taxon>
        <taxon>Neoteleostei</taxon>
        <taxon>Acanthomorphata</taxon>
        <taxon>Ovalentaria</taxon>
        <taxon>Atherinomorphae</taxon>
        <taxon>Cyprinodontiformes</taxon>
        <taxon>Goodeidae</taxon>
        <taxon>Xenoophorus</taxon>
    </lineage>
</organism>
<gene>
    <name evidence="1" type="ORF">XENOCAPTIV_017613</name>
</gene>
<dbReference type="Proteomes" id="UP001434883">
    <property type="component" value="Unassembled WGS sequence"/>
</dbReference>
<sequence>EKIMGSFSLQPDMAEESADLQLEESFAKQLLEKYCSKSNVFTVLACCFSVCVLPQEDMSAALDRLVELEYETVWKDKREPRKEDNILISPFPMDIWTVRH</sequence>
<proteinExistence type="predicted"/>
<protein>
    <submittedName>
        <fullName evidence="1">Uncharacterized protein</fullName>
    </submittedName>
</protein>
<accession>A0ABV0QK18</accession>
<evidence type="ECO:0000313" key="1">
    <source>
        <dbReference type="EMBL" id="MEQ2195741.1"/>
    </source>
</evidence>
<keyword evidence="2" id="KW-1185">Reference proteome</keyword>